<evidence type="ECO:0000256" key="2">
    <source>
        <dbReference type="ARBA" id="ARBA00022690"/>
    </source>
</evidence>
<protein>
    <submittedName>
        <fullName evidence="6">Predicted protein</fullName>
    </submittedName>
</protein>
<evidence type="ECO:0000313" key="7">
    <source>
        <dbReference type="Proteomes" id="UP000001194"/>
    </source>
</evidence>
<dbReference type="HOGENOM" id="CLU_139305_1_0_1"/>
<evidence type="ECO:0000256" key="4">
    <source>
        <dbReference type="ARBA" id="ARBA00024855"/>
    </source>
</evidence>
<dbReference type="KEGG" id="lbc:LACBIDRAFT_293825"/>
<name>B0D709_LACBS</name>
<dbReference type="EMBL" id="DS547099">
    <property type="protein sequence ID" value="EDR09315.1"/>
    <property type="molecule type" value="Genomic_DNA"/>
</dbReference>
<evidence type="ECO:0000256" key="1">
    <source>
        <dbReference type="ARBA" id="ARBA00011738"/>
    </source>
</evidence>
<evidence type="ECO:0000313" key="6">
    <source>
        <dbReference type="EMBL" id="EDR09315.1"/>
    </source>
</evidence>
<dbReference type="Gene3D" id="2.80.10.50">
    <property type="match status" value="1"/>
</dbReference>
<dbReference type="GO" id="GO:0004869">
    <property type="term" value="F:cysteine-type endopeptidase inhibitor activity"/>
    <property type="evidence" value="ECO:0007669"/>
    <property type="project" value="UniProtKB-KW"/>
</dbReference>
<dbReference type="InParanoid" id="B0D709"/>
<accession>B0D709</accession>
<dbReference type="InterPro" id="IPR000415">
    <property type="entry name" value="Nitroreductase-like"/>
</dbReference>
<comment type="similarity">
    <text evidence="5">Belongs to the protease inhibitor I48 family.</text>
</comment>
<keyword evidence="7" id="KW-1185">Reference proteome</keyword>
<gene>
    <name evidence="6" type="ORF">LACBIDRAFT_293825</name>
</gene>
<dbReference type="RefSeq" id="XP_001879664.1">
    <property type="nucleotide sequence ID" value="XM_001879629.1"/>
</dbReference>
<evidence type="ECO:0000256" key="5">
    <source>
        <dbReference type="ARBA" id="ARBA00025775"/>
    </source>
</evidence>
<dbReference type="AlphaFoldDB" id="B0D709"/>
<comment type="function">
    <text evidence="4">Binds and inhibits cysteine proteinases. Inhibits most strongly papain and cathepsin L, more weakly bromelain and cathepsin B while it is completely ineffective against cathepsin H.</text>
</comment>
<dbReference type="InterPro" id="IPR019508">
    <property type="entry name" value="Prot_inh_I48_clitocypin"/>
</dbReference>
<keyword evidence="2" id="KW-0646">Protease inhibitor</keyword>
<dbReference type="Pfam" id="PF10467">
    <property type="entry name" value="Inhibitor_I48"/>
    <property type="match status" value="1"/>
</dbReference>
<comment type="subunit">
    <text evidence="1">Homodimer.</text>
</comment>
<evidence type="ECO:0000256" key="3">
    <source>
        <dbReference type="ARBA" id="ARBA00022704"/>
    </source>
</evidence>
<dbReference type="Proteomes" id="UP000001194">
    <property type="component" value="Unassembled WGS sequence"/>
</dbReference>
<dbReference type="GO" id="GO:0016491">
    <property type="term" value="F:oxidoreductase activity"/>
    <property type="evidence" value="ECO:0007669"/>
    <property type="project" value="InterPro"/>
</dbReference>
<keyword evidence="3" id="KW-0789">Thiol protease inhibitor</keyword>
<proteinExistence type="inferred from homology"/>
<organism evidence="7">
    <name type="scientific">Laccaria bicolor (strain S238N-H82 / ATCC MYA-4686)</name>
    <name type="common">Bicoloured deceiver</name>
    <name type="synonym">Laccaria laccata var. bicolor</name>
    <dbReference type="NCBI Taxonomy" id="486041"/>
    <lineage>
        <taxon>Eukaryota</taxon>
        <taxon>Fungi</taxon>
        <taxon>Dikarya</taxon>
        <taxon>Basidiomycota</taxon>
        <taxon>Agaricomycotina</taxon>
        <taxon>Agaricomycetes</taxon>
        <taxon>Agaricomycetidae</taxon>
        <taxon>Agaricales</taxon>
        <taxon>Agaricineae</taxon>
        <taxon>Hydnangiaceae</taxon>
        <taxon>Laccaria</taxon>
    </lineage>
</organism>
<sequence length="144" mass="16235">MVENGLYTLRASPVAGVGGMYATGNGTFKIVTVAAQVPTTFDRQTWKITAVHGKKDTYTIVQHHKHDISLGGSWSLEDNFLSTYRTTFSYLPYFISSIQAIHKFDGRHAWFVGTDHKNEVVIVPSPVLFPPFPDRPYWQFHTSS</sequence>
<dbReference type="GeneID" id="6075528"/>
<reference evidence="6 7" key="1">
    <citation type="journal article" date="2008" name="Nature">
        <title>The genome of Laccaria bicolor provides insights into mycorrhizal symbiosis.</title>
        <authorList>
            <person name="Martin F."/>
            <person name="Aerts A."/>
            <person name="Ahren D."/>
            <person name="Brun A."/>
            <person name="Danchin E.G.J."/>
            <person name="Duchaussoy F."/>
            <person name="Gibon J."/>
            <person name="Kohler A."/>
            <person name="Lindquist E."/>
            <person name="Pereda V."/>
            <person name="Salamov A."/>
            <person name="Shapiro H.J."/>
            <person name="Wuyts J."/>
            <person name="Blaudez D."/>
            <person name="Buee M."/>
            <person name="Brokstein P."/>
            <person name="Canbaeck B."/>
            <person name="Cohen D."/>
            <person name="Courty P.E."/>
            <person name="Coutinho P.M."/>
            <person name="Delaruelle C."/>
            <person name="Detter J.C."/>
            <person name="Deveau A."/>
            <person name="DiFazio S."/>
            <person name="Duplessis S."/>
            <person name="Fraissinet-Tachet L."/>
            <person name="Lucic E."/>
            <person name="Frey-Klett P."/>
            <person name="Fourrey C."/>
            <person name="Feussner I."/>
            <person name="Gay G."/>
            <person name="Grimwood J."/>
            <person name="Hoegger P.J."/>
            <person name="Jain P."/>
            <person name="Kilaru S."/>
            <person name="Labbe J."/>
            <person name="Lin Y.C."/>
            <person name="Legue V."/>
            <person name="Le Tacon F."/>
            <person name="Marmeisse R."/>
            <person name="Melayah D."/>
            <person name="Montanini B."/>
            <person name="Muratet M."/>
            <person name="Nehls U."/>
            <person name="Niculita-Hirzel H."/>
            <person name="Oudot-Le Secq M.P."/>
            <person name="Peter M."/>
            <person name="Quesneville H."/>
            <person name="Rajashekar B."/>
            <person name="Reich M."/>
            <person name="Rouhier N."/>
            <person name="Schmutz J."/>
            <person name="Yin T."/>
            <person name="Chalot M."/>
            <person name="Henrissat B."/>
            <person name="Kuees U."/>
            <person name="Lucas S."/>
            <person name="Van de Peer Y."/>
            <person name="Podila G.K."/>
            <person name="Polle A."/>
            <person name="Pukkila P.J."/>
            <person name="Richardson P.M."/>
            <person name="Rouze P."/>
            <person name="Sanders I.R."/>
            <person name="Stajich J.E."/>
            <person name="Tunlid A."/>
            <person name="Tuskan G."/>
            <person name="Grigoriev I.V."/>
        </authorList>
    </citation>
    <scope>NUCLEOTIDE SEQUENCE [LARGE SCALE GENOMIC DNA]</scope>
    <source>
        <strain evidence="7">S238N-H82 / ATCC MYA-4686</strain>
    </source>
</reference>
<dbReference type="SUPFAM" id="SSF55469">
    <property type="entry name" value="FMN-dependent nitroreductase-like"/>
    <property type="match status" value="1"/>
</dbReference>